<dbReference type="GO" id="GO:0005524">
    <property type="term" value="F:ATP binding"/>
    <property type="evidence" value="ECO:0007669"/>
    <property type="project" value="UniProtKB-KW"/>
</dbReference>
<reference evidence="6" key="1">
    <citation type="submission" date="2020-06" db="EMBL/GenBank/DDBJ databases">
        <title>Unique genomic features of the anaerobic methanotrophic archaea.</title>
        <authorList>
            <person name="Chadwick G.L."/>
            <person name="Skennerton C.T."/>
            <person name="Laso-Perez R."/>
            <person name="Leu A.O."/>
            <person name="Speth D.R."/>
            <person name="Yu H."/>
            <person name="Morgan-Lang C."/>
            <person name="Hatzenpichler R."/>
            <person name="Goudeau D."/>
            <person name="Malmstrom R."/>
            <person name="Brazelton W.J."/>
            <person name="Woyke T."/>
            <person name="Hallam S.J."/>
            <person name="Tyson G.W."/>
            <person name="Wegener G."/>
            <person name="Boetius A."/>
            <person name="Orphan V."/>
        </authorList>
    </citation>
    <scope>NUCLEOTIDE SEQUENCE</scope>
</reference>
<dbReference type="EMBL" id="MT630897">
    <property type="protein sequence ID" value="QNO44057.1"/>
    <property type="molecule type" value="Genomic_DNA"/>
</dbReference>
<evidence type="ECO:0000313" key="6">
    <source>
        <dbReference type="EMBL" id="QNO44211.1"/>
    </source>
</evidence>
<dbReference type="SUPFAM" id="SSF52540">
    <property type="entry name" value="P-loop containing nucleoside triphosphate hydrolases"/>
    <property type="match status" value="1"/>
</dbReference>
<keyword evidence="2" id="KW-0067">ATP-binding</keyword>
<evidence type="ECO:0000313" key="5">
    <source>
        <dbReference type="EMBL" id="QNO44057.1"/>
    </source>
</evidence>
<gene>
    <name evidence="6" type="ORF">EAPJJHLA_00002</name>
    <name evidence="7" type="ORF">HJJCBNBL_00002</name>
    <name evidence="5" type="ORF">HOOKONJN_00001</name>
    <name evidence="4" type="ORF">NOJIFECI_00002</name>
</gene>
<evidence type="ECO:0000256" key="2">
    <source>
        <dbReference type="ARBA" id="ARBA00022840"/>
    </source>
</evidence>
<keyword evidence="1" id="KW-0547">Nucleotide-binding</keyword>
<name>A0A7G9Y877_9EURY</name>
<dbReference type="EMBL" id="MT630934">
    <property type="protein sequence ID" value="QNO44211.1"/>
    <property type="molecule type" value="Genomic_DNA"/>
</dbReference>
<feature type="domain" description="KaiC-like" evidence="3">
    <location>
        <begin position="3"/>
        <end position="163"/>
    </location>
</feature>
<dbReference type="PANTHER" id="PTHR43637:SF1">
    <property type="entry name" value="UPF0273 PROTEIN TM_0370"/>
    <property type="match status" value="1"/>
</dbReference>
<proteinExistence type="predicted"/>
<dbReference type="Pfam" id="PF06745">
    <property type="entry name" value="ATPase"/>
    <property type="match status" value="1"/>
</dbReference>
<organism evidence="6">
    <name type="scientific">Candidatus Methanogaster sp. ANME-2c ERB4</name>
    <dbReference type="NCBI Taxonomy" id="2759911"/>
    <lineage>
        <taxon>Archaea</taxon>
        <taxon>Methanobacteriati</taxon>
        <taxon>Methanobacteriota</taxon>
        <taxon>Stenosarchaea group</taxon>
        <taxon>Methanomicrobia</taxon>
        <taxon>Methanosarcinales</taxon>
        <taxon>ANME-2 cluster</taxon>
        <taxon>Candidatus Methanogasteraceae</taxon>
        <taxon>Candidatus Methanogaster</taxon>
    </lineage>
</organism>
<evidence type="ECO:0000259" key="3">
    <source>
        <dbReference type="Pfam" id="PF06745"/>
    </source>
</evidence>
<dbReference type="AlphaFoldDB" id="A0A7G9Y877"/>
<dbReference type="EMBL" id="MT631017">
    <property type="protein sequence ID" value="QNO44790.1"/>
    <property type="molecule type" value="Genomic_DNA"/>
</dbReference>
<protein>
    <recommendedName>
        <fullName evidence="3">KaiC-like domain-containing protein</fullName>
    </recommendedName>
</protein>
<sequence length="169" mass="19277">MYSSFNWDFWELENSGMISFRDAADPGMRAHKKIDKEPTKLIETFKKYLSHTIEEVQPDRVFIDSMETMFLVIKSHYTLMMCVDDLFDVLRTHDITSVITVGTMFGIDEVVEYGADSVTNLGMVRVGNNLQRSIHVVKIRGSASVNQVRVLQISDNGVSVLTQSPYLEF</sequence>
<dbReference type="EMBL" id="MT630837">
    <property type="protein sequence ID" value="QNO43501.1"/>
    <property type="molecule type" value="Genomic_DNA"/>
</dbReference>
<dbReference type="InterPro" id="IPR014774">
    <property type="entry name" value="KaiC-like_dom"/>
</dbReference>
<dbReference type="InterPro" id="IPR027417">
    <property type="entry name" value="P-loop_NTPase"/>
</dbReference>
<accession>A0A7G9Y877</accession>
<evidence type="ECO:0000313" key="7">
    <source>
        <dbReference type="EMBL" id="QNO44790.1"/>
    </source>
</evidence>
<evidence type="ECO:0000256" key="1">
    <source>
        <dbReference type="ARBA" id="ARBA00022741"/>
    </source>
</evidence>
<evidence type="ECO:0000313" key="4">
    <source>
        <dbReference type="EMBL" id="QNO43501.1"/>
    </source>
</evidence>
<dbReference type="PANTHER" id="PTHR43637">
    <property type="entry name" value="UPF0273 PROTEIN TM_0370"/>
    <property type="match status" value="1"/>
</dbReference>
<dbReference type="Gene3D" id="3.40.50.300">
    <property type="entry name" value="P-loop containing nucleotide triphosphate hydrolases"/>
    <property type="match status" value="1"/>
</dbReference>